<evidence type="ECO:0000256" key="1">
    <source>
        <dbReference type="SAM" id="Phobius"/>
    </source>
</evidence>
<gene>
    <name evidence="2" type="ORF">EL17_19075</name>
</gene>
<dbReference type="AlphaFoldDB" id="A0A074KUS8"/>
<keyword evidence="1" id="KW-1133">Transmembrane helix</keyword>
<dbReference type="EMBL" id="JMIH01000028">
    <property type="protein sequence ID" value="KEO72020.1"/>
    <property type="molecule type" value="Genomic_DNA"/>
</dbReference>
<dbReference type="OrthoDB" id="9839272at2"/>
<keyword evidence="3" id="KW-1185">Reference proteome</keyword>
<feature type="transmembrane region" description="Helical" evidence="1">
    <location>
        <begin position="48"/>
        <end position="66"/>
    </location>
</feature>
<feature type="transmembrane region" description="Helical" evidence="1">
    <location>
        <begin position="73"/>
        <end position="91"/>
    </location>
</feature>
<keyword evidence="1" id="KW-0472">Membrane</keyword>
<feature type="transmembrane region" description="Helical" evidence="1">
    <location>
        <begin position="9"/>
        <end position="28"/>
    </location>
</feature>
<feature type="transmembrane region" description="Helical" evidence="1">
    <location>
        <begin position="103"/>
        <end position="120"/>
    </location>
</feature>
<reference evidence="2 3" key="1">
    <citation type="submission" date="2014-04" db="EMBL/GenBank/DDBJ databases">
        <title>Characterization and application of a salt tolerant electro-active bacterium.</title>
        <authorList>
            <person name="Yang L."/>
            <person name="Wei S."/>
            <person name="Tay Q.X.M."/>
        </authorList>
    </citation>
    <scope>NUCLEOTIDE SEQUENCE [LARGE SCALE GENOMIC DNA]</scope>
    <source>
        <strain evidence="2 3">LY1</strain>
    </source>
</reference>
<evidence type="ECO:0000313" key="2">
    <source>
        <dbReference type="EMBL" id="KEO72020.1"/>
    </source>
</evidence>
<proteinExistence type="predicted"/>
<organism evidence="2 3">
    <name type="scientific">Anditalea andensis</name>
    <dbReference type="NCBI Taxonomy" id="1048983"/>
    <lineage>
        <taxon>Bacteria</taxon>
        <taxon>Pseudomonadati</taxon>
        <taxon>Bacteroidota</taxon>
        <taxon>Cytophagia</taxon>
        <taxon>Cytophagales</taxon>
        <taxon>Cytophagaceae</taxon>
        <taxon>Anditalea</taxon>
    </lineage>
</organism>
<keyword evidence="1" id="KW-0812">Transmembrane</keyword>
<protein>
    <submittedName>
        <fullName evidence="2">Uncharacterized protein</fullName>
    </submittedName>
</protein>
<accession>A0A074KUS8</accession>
<dbReference type="RefSeq" id="WP_035078120.1">
    <property type="nucleotide sequence ID" value="NZ_JMIH01000028.1"/>
</dbReference>
<name>A0A074KUS8_9BACT</name>
<sequence>MKKKLKLDYYGRVHFFWTLLLLVVGYQLNHSYREYIAENNLYDFEFSRAGIAGISMAAVYFMISFFHRKEIPVYQFAFIFSMYFIFETYPVVFNNQPIDYWRFAYLGLAGSVIWFFYIPFQKKHQGRNTLSGTSILNI</sequence>
<evidence type="ECO:0000313" key="3">
    <source>
        <dbReference type="Proteomes" id="UP000027821"/>
    </source>
</evidence>
<dbReference type="Proteomes" id="UP000027821">
    <property type="component" value="Unassembled WGS sequence"/>
</dbReference>
<comment type="caution">
    <text evidence="2">The sequence shown here is derived from an EMBL/GenBank/DDBJ whole genome shotgun (WGS) entry which is preliminary data.</text>
</comment>